<dbReference type="InterPro" id="IPR010559">
    <property type="entry name" value="Sig_transdc_His_kin_internal"/>
</dbReference>
<feature type="transmembrane region" description="Helical" evidence="2">
    <location>
        <begin position="397"/>
        <end position="416"/>
    </location>
</feature>
<dbReference type="Pfam" id="PF02518">
    <property type="entry name" value="HATPase_c"/>
    <property type="match status" value="1"/>
</dbReference>
<evidence type="ECO:0000256" key="3">
    <source>
        <dbReference type="SAM" id="SignalP"/>
    </source>
</evidence>
<dbReference type="InterPro" id="IPR050640">
    <property type="entry name" value="Bact_2-comp_sensor_kinase"/>
</dbReference>
<name>A0A1M5MXS8_9FLAO</name>
<dbReference type="Pfam" id="PF06580">
    <property type="entry name" value="His_kinase"/>
    <property type="match status" value="1"/>
</dbReference>
<dbReference type="PROSITE" id="PS50005">
    <property type="entry name" value="TPR"/>
    <property type="match status" value="3"/>
</dbReference>
<dbReference type="OrthoDB" id="6190788at2"/>
<dbReference type="Pfam" id="PF13181">
    <property type="entry name" value="TPR_8"/>
    <property type="match status" value="1"/>
</dbReference>
<dbReference type="Gene3D" id="1.25.40.10">
    <property type="entry name" value="Tetratricopeptide repeat domain"/>
    <property type="match status" value="2"/>
</dbReference>
<keyword evidence="7" id="KW-1185">Reference proteome</keyword>
<keyword evidence="2" id="KW-0472">Membrane</keyword>
<dbReference type="EMBL" id="FQWC01000004">
    <property type="protein sequence ID" value="SHG82134.1"/>
    <property type="molecule type" value="Genomic_DNA"/>
</dbReference>
<dbReference type="GO" id="GO:0000155">
    <property type="term" value="F:phosphorelay sensor kinase activity"/>
    <property type="evidence" value="ECO:0007669"/>
    <property type="project" value="InterPro"/>
</dbReference>
<dbReference type="Proteomes" id="UP000184071">
    <property type="component" value="Unassembled WGS sequence"/>
</dbReference>
<evidence type="ECO:0000313" key="7">
    <source>
        <dbReference type="Proteomes" id="UP000184071"/>
    </source>
</evidence>
<dbReference type="RefSeq" id="WP_084538624.1">
    <property type="nucleotide sequence ID" value="NZ_FQWC01000004.1"/>
</dbReference>
<feature type="domain" description="Signal transduction histidine kinase internal region" evidence="5">
    <location>
        <begin position="435"/>
        <end position="514"/>
    </location>
</feature>
<proteinExistence type="predicted"/>
<feature type="signal peptide" evidence="3">
    <location>
        <begin position="1"/>
        <end position="22"/>
    </location>
</feature>
<evidence type="ECO:0000259" key="4">
    <source>
        <dbReference type="Pfam" id="PF02518"/>
    </source>
</evidence>
<dbReference type="SUPFAM" id="SSF55874">
    <property type="entry name" value="ATPase domain of HSP90 chaperone/DNA topoisomerase II/histidine kinase"/>
    <property type="match status" value="1"/>
</dbReference>
<organism evidence="6 7">
    <name type="scientific">Flavobacterium defluvii</name>
    <dbReference type="NCBI Taxonomy" id="370979"/>
    <lineage>
        <taxon>Bacteria</taxon>
        <taxon>Pseudomonadati</taxon>
        <taxon>Bacteroidota</taxon>
        <taxon>Flavobacteriia</taxon>
        <taxon>Flavobacteriales</taxon>
        <taxon>Flavobacteriaceae</taxon>
        <taxon>Flavobacterium</taxon>
    </lineage>
</organism>
<dbReference type="Pfam" id="PF13424">
    <property type="entry name" value="TPR_12"/>
    <property type="match status" value="1"/>
</dbReference>
<keyword evidence="1" id="KW-0802">TPR repeat</keyword>
<sequence length="643" mass="73464">MSQKLRLIIFFLFFFTWQISNAQNVQIDSLKRVLHYTKIDTSKINQYNKIANLYKEINPDSTLFFAQKAASLSLKSDFTFGLAEAYVNKGNASIILGNYPNALQYFKKAQIEFKKIVEEDSGKKVKSGLARAYASSGVVYSEQSNQILALKNYEEALKLYQKIDEQASVSKILNNIGIIYKSQQNYPKALEYLKKASKIQTALGEQNAAVTLTNIGAIYFETKQNKNALIYYEKAKKLFETNDNKRGFALLCNCLGDYYKKENDINLANEYYTKSLNLYEELQNKFGASLSLYNIAGLLQNQKKYNDAMPFAVKSLAYAKEIGVLDQTYHSEKLLSELYEALNDPKAALEHYKNYVQARDSIINETTSQKFALAEVNYEYRKKEALLSEKNKRQIQFIIFSILGALLLIALILVIYNRMQVKRQLTLKKEVAEYEQKALHLQMNPHFVFNCLSSISSFIVQNGTDSALKYLSKFSKLMRLTLEYSKGSLIPIDKEIESLQNYLELEKLRFHDKFEFEIKSSERVEFNMGLPPLLIQPFVENAILHGIVPKEGTGKIEVDFDVENEKLICTITDDGIGLSESKHLKENSVTAHKSMALGITKKRLEIMESITSKSAQIEIIELQSENKKTGTKVVLRLPVQYIS</sequence>
<protein>
    <submittedName>
        <fullName evidence="6">Tetratricopeptide repeat-containing protein</fullName>
    </submittedName>
</protein>
<feature type="repeat" description="TPR" evidence="1">
    <location>
        <begin position="130"/>
        <end position="163"/>
    </location>
</feature>
<dbReference type="AlphaFoldDB" id="A0A1M5MXS8"/>
<evidence type="ECO:0000259" key="5">
    <source>
        <dbReference type="Pfam" id="PF06580"/>
    </source>
</evidence>
<evidence type="ECO:0000256" key="1">
    <source>
        <dbReference type="PROSITE-ProRule" id="PRU00339"/>
    </source>
</evidence>
<dbReference type="SMART" id="SM00028">
    <property type="entry name" value="TPR"/>
    <property type="match status" value="6"/>
</dbReference>
<feature type="chain" id="PRO_5012454719" evidence="3">
    <location>
        <begin position="23"/>
        <end position="643"/>
    </location>
</feature>
<dbReference type="InterPro" id="IPR036890">
    <property type="entry name" value="HATPase_C_sf"/>
</dbReference>
<dbReference type="InterPro" id="IPR011990">
    <property type="entry name" value="TPR-like_helical_dom_sf"/>
</dbReference>
<feature type="domain" description="Histidine kinase/HSP90-like ATPase" evidence="4">
    <location>
        <begin position="534"/>
        <end position="640"/>
    </location>
</feature>
<evidence type="ECO:0000313" key="6">
    <source>
        <dbReference type="EMBL" id="SHG82134.1"/>
    </source>
</evidence>
<keyword evidence="2" id="KW-1133">Transmembrane helix</keyword>
<keyword evidence="3" id="KW-0732">Signal</keyword>
<keyword evidence="2" id="KW-0812">Transmembrane</keyword>
<dbReference type="Gene3D" id="3.30.565.10">
    <property type="entry name" value="Histidine kinase-like ATPase, C-terminal domain"/>
    <property type="match status" value="1"/>
</dbReference>
<accession>A0A1M5MXS8</accession>
<gene>
    <name evidence="6" type="ORF">SAMN05443663_10433</name>
</gene>
<evidence type="ECO:0000256" key="2">
    <source>
        <dbReference type="SAM" id="Phobius"/>
    </source>
</evidence>
<dbReference type="PANTHER" id="PTHR34220">
    <property type="entry name" value="SENSOR HISTIDINE KINASE YPDA"/>
    <property type="match status" value="1"/>
</dbReference>
<dbReference type="GO" id="GO:0016020">
    <property type="term" value="C:membrane"/>
    <property type="evidence" value="ECO:0007669"/>
    <property type="project" value="InterPro"/>
</dbReference>
<reference evidence="7" key="1">
    <citation type="submission" date="2016-11" db="EMBL/GenBank/DDBJ databases">
        <authorList>
            <person name="Varghese N."/>
            <person name="Submissions S."/>
        </authorList>
    </citation>
    <scope>NUCLEOTIDE SEQUENCE [LARGE SCALE GENOMIC DNA]</scope>
    <source>
        <strain evidence="7">DSM 17963</strain>
    </source>
</reference>
<feature type="repeat" description="TPR" evidence="1">
    <location>
        <begin position="170"/>
        <end position="203"/>
    </location>
</feature>
<dbReference type="SUPFAM" id="SSF48452">
    <property type="entry name" value="TPR-like"/>
    <property type="match status" value="3"/>
</dbReference>
<dbReference type="STRING" id="370979.SAMN05443663_10433"/>
<dbReference type="PANTHER" id="PTHR34220:SF7">
    <property type="entry name" value="SENSOR HISTIDINE KINASE YPDA"/>
    <property type="match status" value="1"/>
</dbReference>
<dbReference type="InterPro" id="IPR003594">
    <property type="entry name" value="HATPase_dom"/>
</dbReference>
<dbReference type="InterPro" id="IPR019734">
    <property type="entry name" value="TPR_rpt"/>
</dbReference>
<feature type="repeat" description="TPR" evidence="1">
    <location>
        <begin position="209"/>
        <end position="242"/>
    </location>
</feature>